<dbReference type="AlphaFoldDB" id="A0A811V720"/>
<keyword evidence="1" id="KW-1133">Transmembrane helix</keyword>
<keyword evidence="1" id="KW-0472">Membrane</keyword>
<accession>A0A811V720</accession>
<gene>
    <name evidence="2" type="ORF">CCAP1982_LOCUS19354</name>
</gene>
<feature type="non-terminal residue" evidence="2">
    <location>
        <position position="64"/>
    </location>
</feature>
<dbReference type="Proteomes" id="UP000606786">
    <property type="component" value="Unassembled WGS sequence"/>
</dbReference>
<sequence>MGRILLIAIGISLSVACISVLIVAINCYRVTALKRRATVALTLPIPLLPEDQTLLHTEPDNPVP</sequence>
<evidence type="ECO:0000256" key="1">
    <source>
        <dbReference type="SAM" id="Phobius"/>
    </source>
</evidence>
<feature type="transmembrane region" description="Helical" evidence="1">
    <location>
        <begin position="6"/>
        <end position="28"/>
    </location>
</feature>
<reference evidence="2" key="1">
    <citation type="submission" date="2020-11" db="EMBL/GenBank/DDBJ databases">
        <authorList>
            <person name="Whitehead M."/>
        </authorList>
    </citation>
    <scope>NUCLEOTIDE SEQUENCE</scope>
    <source>
        <strain evidence="2">EGII</strain>
    </source>
</reference>
<comment type="caution">
    <text evidence="2">The sequence shown here is derived from an EMBL/GenBank/DDBJ whole genome shotgun (WGS) entry which is preliminary data.</text>
</comment>
<dbReference type="EMBL" id="CAJHJT010000047">
    <property type="protein sequence ID" value="CAD7011246.1"/>
    <property type="molecule type" value="Genomic_DNA"/>
</dbReference>
<keyword evidence="3" id="KW-1185">Reference proteome</keyword>
<proteinExistence type="predicted"/>
<protein>
    <submittedName>
        <fullName evidence="2">(Mediterranean fruit fly) hypothetical protein</fullName>
    </submittedName>
</protein>
<evidence type="ECO:0000313" key="2">
    <source>
        <dbReference type="EMBL" id="CAD7011246.1"/>
    </source>
</evidence>
<name>A0A811V720_CERCA</name>
<dbReference type="PROSITE" id="PS51257">
    <property type="entry name" value="PROKAR_LIPOPROTEIN"/>
    <property type="match status" value="1"/>
</dbReference>
<evidence type="ECO:0000313" key="3">
    <source>
        <dbReference type="Proteomes" id="UP000606786"/>
    </source>
</evidence>
<organism evidence="2 3">
    <name type="scientific">Ceratitis capitata</name>
    <name type="common">Mediterranean fruit fly</name>
    <name type="synonym">Tephritis capitata</name>
    <dbReference type="NCBI Taxonomy" id="7213"/>
    <lineage>
        <taxon>Eukaryota</taxon>
        <taxon>Metazoa</taxon>
        <taxon>Ecdysozoa</taxon>
        <taxon>Arthropoda</taxon>
        <taxon>Hexapoda</taxon>
        <taxon>Insecta</taxon>
        <taxon>Pterygota</taxon>
        <taxon>Neoptera</taxon>
        <taxon>Endopterygota</taxon>
        <taxon>Diptera</taxon>
        <taxon>Brachycera</taxon>
        <taxon>Muscomorpha</taxon>
        <taxon>Tephritoidea</taxon>
        <taxon>Tephritidae</taxon>
        <taxon>Ceratitis</taxon>
        <taxon>Ceratitis</taxon>
    </lineage>
</organism>
<keyword evidence="1" id="KW-0812">Transmembrane</keyword>